<comment type="caution">
    <text evidence="1">The sequence shown here is derived from an EMBL/GenBank/DDBJ whole genome shotgun (WGS) entry which is preliminary data.</text>
</comment>
<organism evidence="1 2">
    <name type="scientific">Neokomagataea anthophila</name>
    <dbReference type="NCBI Taxonomy" id="2826925"/>
    <lineage>
        <taxon>Bacteria</taxon>
        <taxon>Pseudomonadati</taxon>
        <taxon>Pseudomonadota</taxon>
        <taxon>Alphaproteobacteria</taxon>
        <taxon>Acetobacterales</taxon>
        <taxon>Acetobacteraceae</taxon>
        <taxon>Neokomagataea</taxon>
    </lineage>
</organism>
<protein>
    <recommendedName>
        <fullName evidence="3">Dehydrogenase</fullName>
    </recommendedName>
</protein>
<evidence type="ECO:0000313" key="1">
    <source>
        <dbReference type="EMBL" id="MBR0560171.1"/>
    </source>
</evidence>
<sequence length="182" mass="19614">MSGPSPLDTALTLTRRRLALASGAALITAYGWASGTSIAQELVTTDQTGVDAFMTLSRFVTGHSNLNLATGTALLSGLQALHPHVQQDITTLNNRIAQSHAPDIETFDAQFTNDPLRPLVLQIIKGWYAGVLESGTNAKVYAFGSALMYQTSRDNVVIPTYAHNGPNYWLAEPNPVDVMPKF</sequence>
<dbReference type="InterPro" id="IPR024651">
    <property type="entry name" value="FAD-SLDH_ssu"/>
</dbReference>
<dbReference type="Pfam" id="PF12318">
    <property type="entry name" value="FAD-SLDH"/>
    <property type="match status" value="1"/>
</dbReference>
<name>A0ABS5E8D4_9PROT</name>
<reference evidence="1 2" key="1">
    <citation type="submission" date="2021-04" db="EMBL/GenBank/DDBJ databases">
        <title>The complete genome sequence of Neokomagataea sp. TBRC 2177.</title>
        <authorList>
            <person name="Charoenyingcharoen P."/>
            <person name="Yukphan P."/>
        </authorList>
    </citation>
    <scope>NUCLEOTIDE SEQUENCE [LARGE SCALE GENOMIC DNA]</scope>
    <source>
        <strain evidence="1 2">TBRC 2177</strain>
    </source>
</reference>
<dbReference type="Proteomes" id="UP000677812">
    <property type="component" value="Unassembled WGS sequence"/>
</dbReference>
<evidence type="ECO:0000313" key="2">
    <source>
        <dbReference type="Proteomes" id="UP000677812"/>
    </source>
</evidence>
<accession>A0ABS5E8D4</accession>
<proteinExistence type="predicted"/>
<gene>
    <name evidence="1" type="ORF">KB213_08920</name>
</gene>
<dbReference type="EMBL" id="JAGRQH010000006">
    <property type="protein sequence ID" value="MBR0560171.1"/>
    <property type="molecule type" value="Genomic_DNA"/>
</dbReference>
<dbReference type="RefSeq" id="WP_211682335.1">
    <property type="nucleotide sequence ID" value="NZ_JAGRQH010000006.1"/>
</dbReference>
<evidence type="ECO:0008006" key="3">
    <source>
        <dbReference type="Google" id="ProtNLM"/>
    </source>
</evidence>
<keyword evidence="2" id="KW-1185">Reference proteome</keyword>